<protein>
    <recommendedName>
        <fullName evidence="2">DUF2415 domain-containing protein</fullName>
    </recommendedName>
</protein>
<keyword evidence="1" id="KW-0853">WD repeat</keyword>
<feature type="repeat" description="WD" evidence="1">
    <location>
        <begin position="187"/>
        <end position="228"/>
    </location>
</feature>
<proteinExistence type="predicted"/>
<dbReference type="Gene3D" id="2.130.10.10">
    <property type="entry name" value="YVTN repeat-like/Quinoprotein amine dehydrogenase"/>
    <property type="match status" value="1"/>
</dbReference>
<sequence>MSTNEPNADVREVSNIIKKQTISHDIGVHSQHWQLRNMLRVDREELIYPNGYGIYSYNFKNKSKTQLTHYLHFLPTSFYVDENFLIVGGPKGQVVMTNRQTKAVSEITLTEAINNHIIVDNQKIHISNNDKTLKIFDMNLELIKTIEHTTQVNYCSISPDGKYLLIVGDTNEVVVYSNSTYEKIKTLRSTKDGGFSVSWNSMADVFAVATQDGYVCLWDIRSDEKLHVLASKQSDSHKGAVRNVFFSVKFSLDLLCFTEQFSYFTVFDSRTFLKKQVLNVFNEVQITGSAFLEEQSKIFVSSDTNIEELNVNTISRRIFDE</sequence>
<evidence type="ECO:0000313" key="3">
    <source>
        <dbReference type="EMBL" id="KAF9764870.1"/>
    </source>
</evidence>
<feature type="domain" description="DUF2415" evidence="2">
    <location>
        <begin position="239"/>
        <end position="278"/>
    </location>
</feature>
<evidence type="ECO:0000259" key="2">
    <source>
        <dbReference type="Pfam" id="PF10313"/>
    </source>
</evidence>
<dbReference type="PROSITE" id="PS50082">
    <property type="entry name" value="WD_REPEATS_2"/>
    <property type="match status" value="1"/>
</dbReference>
<dbReference type="Pfam" id="PF00400">
    <property type="entry name" value="WD40"/>
    <property type="match status" value="2"/>
</dbReference>
<organism evidence="3 4">
    <name type="scientific">Nosema granulosis</name>
    <dbReference type="NCBI Taxonomy" id="83296"/>
    <lineage>
        <taxon>Eukaryota</taxon>
        <taxon>Fungi</taxon>
        <taxon>Fungi incertae sedis</taxon>
        <taxon>Microsporidia</taxon>
        <taxon>Nosematidae</taxon>
        <taxon>Nosema</taxon>
    </lineage>
</organism>
<dbReference type="Pfam" id="PF10313">
    <property type="entry name" value="DUF2415"/>
    <property type="match status" value="1"/>
</dbReference>
<gene>
    <name evidence="3" type="ORF">NGRA_0197</name>
</gene>
<evidence type="ECO:0000256" key="1">
    <source>
        <dbReference type="PROSITE-ProRule" id="PRU00221"/>
    </source>
</evidence>
<dbReference type="InterPro" id="IPR015943">
    <property type="entry name" value="WD40/YVTN_repeat-like_dom_sf"/>
</dbReference>
<dbReference type="Proteomes" id="UP000740883">
    <property type="component" value="Unassembled WGS sequence"/>
</dbReference>
<keyword evidence="4" id="KW-1185">Reference proteome</keyword>
<dbReference type="PANTHER" id="PTHR43991:SF9">
    <property type="entry name" value="DUF2415 DOMAIN-CONTAINING PROTEIN"/>
    <property type="match status" value="1"/>
</dbReference>
<evidence type="ECO:0000313" key="4">
    <source>
        <dbReference type="Proteomes" id="UP000740883"/>
    </source>
</evidence>
<dbReference type="OrthoDB" id="64353at2759"/>
<dbReference type="InterPro" id="IPR001680">
    <property type="entry name" value="WD40_rpt"/>
</dbReference>
<dbReference type="InterPro" id="IPR036322">
    <property type="entry name" value="WD40_repeat_dom_sf"/>
</dbReference>
<reference evidence="3 4" key="1">
    <citation type="journal article" date="2020" name="Genome Biol. Evol.">
        <title>Comparative genomics of strictly vertically transmitted, feminizing microsporidia endosymbionts of amphipod crustaceans.</title>
        <authorList>
            <person name="Cormier A."/>
            <person name="Chebbi M.A."/>
            <person name="Giraud I."/>
            <person name="Wattier R."/>
            <person name="Teixeira M."/>
            <person name="Gilbert C."/>
            <person name="Rigaud T."/>
            <person name="Cordaux R."/>
        </authorList>
    </citation>
    <scope>NUCLEOTIDE SEQUENCE [LARGE SCALE GENOMIC DNA]</scope>
    <source>
        <strain evidence="3 4">Ou3-Ou53</strain>
    </source>
</reference>
<dbReference type="AlphaFoldDB" id="A0A9P6H3G7"/>
<dbReference type="EMBL" id="SBJO01000006">
    <property type="protein sequence ID" value="KAF9764870.1"/>
    <property type="molecule type" value="Genomic_DNA"/>
</dbReference>
<comment type="caution">
    <text evidence="3">The sequence shown here is derived from an EMBL/GenBank/DDBJ whole genome shotgun (WGS) entry which is preliminary data.</text>
</comment>
<dbReference type="PANTHER" id="PTHR43991">
    <property type="entry name" value="WD REPEAT PROTEIN (AFU_ORTHOLOGUE AFUA_8G05640)-RELATED"/>
    <property type="match status" value="1"/>
</dbReference>
<dbReference type="SUPFAM" id="SSF50978">
    <property type="entry name" value="WD40 repeat-like"/>
    <property type="match status" value="1"/>
</dbReference>
<accession>A0A9P6H3G7</accession>
<dbReference type="InterPro" id="IPR019417">
    <property type="entry name" value="DUF2415"/>
</dbReference>
<name>A0A9P6H3G7_9MICR</name>
<dbReference type="SMART" id="SM00320">
    <property type="entry name" value="WD40"/>
    <property type="match status" value="2"/>
</dbReference>